<evidence type="ECO:0000313" key="1">
    <source>
        <dbReference type="EMBL" id="MPN64176.1"/>
    </source>
</evidence>
<sequence length="47" mass="5255">MAKDMGIIYKQYGISPDRVANVVAFAIDQPEDTNVNEFTIGPTIQPW</sequence>
<protein>
    <recommendedName>
        <fullName evidence="2">Oxidoreductase</fullName>
    </recommendedName>
</protein>
<gene>
    <name evidence="1" type="ORF">SDC9_211947</name>
</gene>
<comment type="caution">
    <text evidence="1">The sequence shown here is derived from an EMBL/GenBank/DDBJ whole genome shotgun (WGS) entry which is preliminary data.</text>
</comment>
<organism evidence="1">
    <name type="scientific">bioreactor metagenome</name>
    <dbReference type="NCBI Taxonomy" id="1076179"/>
    <lineage>
        <taxon>unclassified sequences</taxon>
        <taxon>metagenomes</taxon>
        <taxon>ecological metagenomes</taxon>
    </lineage>
</organism>
<reference evidence="1" key="1">
    <citation type="submission" date="2019-08" db="EMBL/GenBank/DDBJ databases">
        <authorList>
            <person name="Kucharzyk K."/>
            <person name="Murdoch R.W."/>
            <person name="Higgins S."/>
            <person name="Loffler F."/>
        </authorList>
    </citation>
    <scope>NUCLEOTIDE SEQUENCE</scope>
</reference>
<dbReference type="EMBL" id="VSSQ01144674">
    <property type="protein sequence ID" value="MPN64176.1"/>
    <property type="molecule type" value="Genomic_DNA"/>
</dbReference>
<dbReference type="AlphaFoldDB" id="A0A645JL90"/>
<accession>A0A645JL90</accession>
<proteinExistence type="predicted"/>
<name>A0A645JL90_9ZZZZ</name>
<evidence type="ECO:0008006" key="2">
    <source>
        <dbReference type="Google" id="ProtNLM"/>
    </source>
</evidence>